<dbReference type="EMBL" id="JAMTCP010000008">
    <property type="protein sequence ID" value="MCP2258441.1"/>
    <property type="molecule type" value="Genomic_DNA"/>
</dbReference>
<comment type="caution">
    <text evidence="1">The sequence shown here is derived from an EMBL/GenBank/DDBJ whole genome shotgun (WGS) entry which is preliminary data.</text>
</comment>
<organism evidence="1 2">
    <name type="scientific">Streptoalloteichus tenebrarius (strain ATCC 17920 / DSM 40477 / JCM 4838 / CBS 697.72 / NBRC 16177 / NCIMB 11028 / NRRL B-12390 / A12253. 1 / ISP 5477)</name>
    <name type="common">Streptomyces tenebrarius</name>
    <dbReference type="NCBI Taxonomy" id="1933"/>
    <lineage>
        <taxon>Bacteria</taxon>
        <taxon>Bacillati</taxon>
        <taxon>Actinomycetota</taxon>
        <taxon>Actinomycetes</taxon>
        <taxon>Pseudonocardiales</taxon>
        <taxon>Pseudonocardiaceae</taxon>
        <taxon>Streptoalloteichus</taxon>
    </lineage>
</organism>
<sequence length="195" mass="21079">MKRERLSTGWRPDTYLGRSNLPAVTYTIEAFYANPRGVSPVLLSTPDELDQLVDDLFSGVPAGHPGGDVARRADHDALLYLAGGGMGMPDHELRVVVDRSGRVGALSFVADATDVGGTWFSRSTLRLVEPPTLYADCGSLLRFPTNSILALPDVREALHEFQRTGARPTCVDWQPAAGYLVAAARDALTWLPTTA</sequence>
<dbReference type="Pfam" id="PF14430">
    <property type="entry name" value="Imm1"/>
    <property type="match status" value="1"/>
</dbReference>
<dbReference type="Proteomes" id="UP001205311">
    <property type="component" value="Unassembled WGS sequence"/>
</dbReference>
<reference evidence="1 2" key="1">
    <citation type="submission" date="2022-06" db="EMBL/GenBank/DDBJ databases">
        <title>Genomic Encyclopedia of Archaeal and Bacterial Type Strains, Phase II (KMG-II): from individual species to whole genera.</title>
        <authorList>
            <person name="Goeker M."/>
        </authorList>
    </citation>
    <scope>NUCLEOTIDE SEQUENCE [LARGE SCALE GENOMIC DNA]</scope>
    <source>
        <strain evidence="1 2">DSM 40477</strain>
    </source>
</reference>
<protein>
    <submittedName>
        <fullName evidence="1">Immunity protein Imm1</fullName>
    </submittedName>
</protein>
<evidence type="ECO:0000313" key="2">
    <source>
        <dbReference type="Proteomes" id="UP001205311"/>
    </source>
</evidence>
<dbReference type="InterPro" id="IPR025680">
    <property type="entry name" value="DddI"/>
</dbReference>
<accession>A0ABT1HSG9</accession>
<keyword evidence="2" id="KW-1185">Reference proteome</keyword>
<evidence type="ECO:0000313" key="1">
    <source>
        <dbReference type="EMBL" id="MCP2258441.1"/>
    </source>
</evidence>
<name>A0ABT1HSG9_STRSD</name>
<proteinExistence type="predicted"/>
<gene>
    <name evidence="1" type="ORF">LX15_002135</name>
</gene>